<dbReference type="PIRSF" id="PIRSF037677">
    <property type="entry name" value="DNA_mis_repair_Msh6"/>
    <property type="match status" value="1"/>
</dbReference>
<evidence type="ECO:0000256" key="2">
    <source>
        <dbReference type="ARBA" id="ARBA00022741"/>
    </source>
</evidence>
<dbReference type="GO" id="GO:0005524">
    <property type="term" value="F:ATP binding"/>
    <property type="evidence" value="ECO:0007669"/>
    <property type="project" value="UniProtKB-KW"/>
</dbReference>
<dbReference type="Gene3D" id="1.10.1420.10">
    <property type="match status" value="2"/>
</dbReference>
<organism evidence="10 12">
    <name type="scientific">Candida parapsilosis (strain CDC 317 / ATCC MYA-4646)</name>
    <name type="common">Yeast</name>
    <name type="synonym">Monilia parapsilosis</name>
    <dbReference type="NCBI Taxonomy" id="578454"/>
    <lineage>
        <taxon>Eukaryota</taxon>
        <taxon>Fungi</taxon>
        <taxon>Dikarya</taxon>
        <taxon>Ascomycota</taxon>
        <taxon>Saccharomycotina</taxon>
        <taxon>Pichiomycetes</taxon>
        <taxon>Debaryomycetaceae</taxon>
        <taxon>Candida/Lodderomyces clade</taxon>
        <taxon>Candida</taxon>
    </lineage>
</organism>
<keyword evidence="3" id="KW-0067">ATP-binding</keyword>
<dbReference type="STRING" id="578454.G8BHW8"/>
<evidence type="ECO:0000256" key="5">
    <source>
        <dbReference type="ARBA" id="ARBA00025373"/>
    </source>
</evidence>
<dbReference type="EnsemblFungi" id="CPAR2_400330-T">
    <property type="protein sequence ID" value="CPAR2_400330-T-p1"/>
    <property type="gene ID" value="CPAR2_400330"/>
</dbReference>
<keyword evidence="2" id="KW-0547">Nucleotide-binding</keyword>
<dbReference type="InterPro" id="IPR027417">
    <property type="entry name" value="P-loop_NTPase"/>
</dbReference>
<comment type="similarity">
    <text evidence="1">Belongs to the DNA mismatch repair MutS family.</text>
</comment>
<evidence type="ECO:0000259" key="7">
    <source>
        <dbReference type="SMART" id="SM00533"/>
    </source>
</evidence>
<proteinExistence type="inferred from homology"/>
<accession>G8BHW8</accession>
<dbReference type="InterPro" id="IPR036187">
    <property type="entry name" value="DNA_mismatch_repair_MutS_sf"/>
</dbReference>
<comment type="subunit">
    <text evidence="6">Heterodimer consisting of MSH2-MSH3 (MutS beta). Forms a ternary complex with MutL alpha (MLH1-PMS1).</text>
</comment>
<reference evidence="12" key="2">
    <citation type="journal article" date="2011" name="BMC Genomics">
        <title>Using RNA-seq to determine the transcriptional landscape and the hypoxic response of the pathogenic yeast Candida parapsilosis.</title>
        <authorList>
            <person name="Guida A."/>
            <person name="Lindstaedt C."/>
            <person name="Maguire S.L."/>
            <person name="Ding C."/>
            <person name="Higgins D.G."/>
            <person name="Corton N.J."/>
            <person name="Berriman M."/>
            <person name="Butler G."/>
        </authorList>
    </citation>
    <scope>GENOME REANNOTATION</scope>
    <source>
        <strain evidence="12">CDC 317 / ATCC MYA-4646</strain>
    </source>
</reference>
<reference evidence="12" key="1">
    <citation type="journal article" date="2009" name="Nature">
        <title>Evolution of pathogenicity and sexual reproduction in eight Candida genomes.</title>
        <authorList>
            <person name="Butler G."/>
            <person name="Rasmussen M.D."/>
            <person name="Lin M.F."/>
            <person name="Santos M.A."/>
            <person name="Sakthikumar S."/>
            <person name="Munro C.A."/>
            <person name="Rheinbay E."/>
            <person name="Grabherr M."/>
            <person name="Forche A."/>
            <person name="Reedy J.L."/>
            <person name="Agrafioti I."/>
            <person name="Arnaud M.B."/>
            <person name="Bates S."/>
            <person name="Brown A.J."/>
            <person name="Brunke S."/>
            <person name="Costanzo M.C."/>
            <person name="Fitzpatrick D.A."/>
            <person name="de Groot P.W."/>
            <person name="Harris D."/>
            <person name="Hoyer L.L."/>
            <person name="Hube B."/>
            <person name="Klis F.M."/>
            <person name="Kodira C."/>
            <person name="Lennard N."/>
            <person name="Logue M.E."/>
            <person name="Martin R."/>
            <person name="Neiman A.M."/>
            <person name="Nikolaou E."/>
            <person name="Quail M.A."/>
            <person name="Quinn J."/>
            <person name="Santos M.C."/>
            <person name="Schmitzberger F.F."/>
            <person name="Sherlock G."/>
            <person name="Shah P."/>
            <person name="Silverstein K.A."/>
            <person name="Skrzypek M.S."/>
            <person name="Soll D."/>
            <person name="Staggs R."/>
            <person name="Stansfield I."/>
            <person name="Stumpf M.P."/>
            <person name="Sudbery P.E."/>
            <person name="Srikantha T."/>
            <person name="Zeng Q."/>
            <person name="Berman J."/>
            <person name="Berriman M."/>
            <person name="Heitman J."/>
            <person name="Gow N.A."/>
            <person name="Lorenz M.C."/>
            <person name="Birren B.W."/>
            <person name="Kellis M."/>
            <person name="Cuomo C.A."/>
        </authorList>
    </citation>
    <scope>NUCLEOTIDE SEQUENCE [LARGE SCALE GENOMIC DNA]</scope>
    <source>
        <strain evidence="12">CDC 317 / ATCC MYA-4646</strain>
    </source>
</reference>
<evidence type="ECO:0008006" key="13">
    <source>
        <dbReference type="Google" id="ProtNLM"/>
    </source>
</evidence>
<dbReference type="GO" id="GO:0005634">
    <property type="term" value="C:nucleus"/>
    <property type="evidence" value="ECO:0007669"/>
    <property type="project" value="TreeGrafter"/>
</dbReference>
<sequence>MDEDLDSVTEETSFQVNQKKILSLDHHRSTLGMGTLNAIYLGIADYIDYLCLAEMVDSIEVCNFKNLMFVDTDSLYALQIVPDPQTKKNIPKNSIKSLLDFLNHTVTREGYLLLRDWVRKPLAKLDLIKQRQIIVQCFSSESFKDNRKQIFKLLSQLKNPFRKIRRLRTNELLWNSWKSLLVFLSNSVQIAKLLRLYFGSLSIETSVDHKFTTLLEDDVFEFQKLSETILSIIELQSSAEEGKVRVLGGVDEEIDGLRVIYNDLESILQACTQALMSSHNQSFNTVYIPQLGFLISVDIADHASGAALEWDQVFATPSNAYYKCDKVQELDEKYGDIHTLINDREIEIIQGLQEEVLTYEAKILKVIDGLVELDCLCSLAEASASPNFNYPTLTNGLELQIKDGRHVLLESLSKVVVPNDAIYEEKERMIVLTGANFSGKSIFLSQVALNVVLAQIGCAIPASSAVIGIVDKLLTRISSRESLEKRQSTFAIDINQLSKCINLETERSLVIIDEFGKGSDSIDSPALLGGTLTYFASRSDCPRCILSTHFLELFRGNLIVDRVRSERVKFLCTQVVLTDGEAKAADITYLYRIVAGVCDNSHGIHCAKVCRIPSSIIARAEEIARKLDAGKDLVNEMTLLTAHEEQNYSIARDVVMKFLALDFSDSVLVTFDLSEFDAIF</sequence>
<dbReference type="Pfam" id="PF05192">
    <property type="entry name" value="MutS_III"/>
    <property type="match status" value="1"/>
</dbReference>
<dbReference type="GO" id="GO:0051026">
    <property type="term" value="P:chiasma assembly"/>
    <property type="evidence" value="ECO:0007669"/>
    <property type="project" value="TreeGrafter"/>
</dbReference>
<dbReference type="InterPro" id="IPR000432">
    <property type="entry name" value="DNA_mismatch_repair_MutS_C"/>
</dbReference>
<dbReference type="EMBL" id="HE605208">
    <property type="protein sequence ID" value="CCE44232.1"/>
    <property type="molecule type" value="Genomic_DNA"/>
</dbReference>
<evidence type="ECO:0000313" key="11">
    <source>
        <dbReference type="EnsemblFungi" id="CPAR2_400330-T-p1"/>
    </source>
</evidence>
<evidence type="ECO:0000313" key="12">
    <source>
        <dbReference type="Proteomes" id="UP000005221"/>
    </source>
</evidence>
<accession>A0AAJ8W1W1</accession>
<reference evidence="11" key="4">
    <citation type="submission" date="2025-05" db="UniProtKB">
        <authorList>
            <consortium name="EnsemblFungi"/>
        </authorList>
    </citation>
    <scope>IDENTIFICATION</scope>
</reference>
<dbReference type="AlphaFoldDB" id="G8BHW8"/>
<dbReference type="GO" id="GO:0140664">
    <property type="term" value="F:ATP-dependent DNA damage sensor activity"/>
    <property type="evidence" value="ECO:0007669"/>
    <property type="project" value="InterPro"/>
</dbReference>
<evidence type="ECO:0000256" key="4">
    <source>
        <dbReference type="ARBA" id="ARBA00023125"/>
    </source>
</evidence>
<feature type="domain" description="DNA mismatch repair proteins mutS family" evidence="8">
    <location>
        <begin position="427"/>
        <end position="625"/>
    </location>
</feature>
<gene>
    <name evidence="9 10" type="ordered locus">CPAR2_400330</name>
</gene>
<dbReference type="SUPFAM" id="SSF52540">
    <property type="entry name" value="P-loop containing nucleoside triphosphate hydrolases"/>
    <property type="match status" value="1"/>
</dbReference>
<reference evidence="10" key="3">
    <citation type="submission" date="2011-10" db="EMBL/GenBank/DDBJ databases">
        <title>Transcriptional landscape of the pathogenic yeast Candida parapsilosis.</title>
        <authorList>
            <person name="Guida A."/>
            <person name="Lindstaedt C."/>
            <person name="Maguire S.L."/>
            <person name="Ding C."/>
            <person name="Higgins D.G."/>
            <person name="Harris D."/>
            <person name="Berriman M."/>
            <person name="Butler G."/>
        </authorList>
    </citation>
    <scope>NUCLEOTIDE SEQUENCE</scope>
    <source>
        <strain evidence="10">CDC317</strain>
    </source>
</reference>
<dbReference type="SUPFAM" id="SSF48334">
    <property type="entry name" value="DNA repair protein MutS, domain III"/>
    <property type="match status" value="1"/>
</dbReference>
<dbReference type="Gene3D" id="3.40.50.300">
    <property type="entry name" value="P-loop containing nucleotide triphosphate hydrolases"/>
    <property type="match status" value="1"/>
</dbReference>
<protein>
    <recommendedName>
        <fullName evidence="13">DNA mismatch repair proteins mutS family domain-containing protein</fullName>
    </recommendedName>
</protein>
<evidence type="ECO:0000256" key="3">
    <source>
        <dbReference type="ARBA" id="ARBA00022840"/>
    </source>
</evidence>
<keyword evidence="4" id="KW-0238">DNA-binding</keyword>
<dbReference type="Proteomes" id="UP000005221">
    <property type="component" value="Chromosome 4"/>
</dbReference>
<evidence type="ECO:0000256" key="1">
    <source>
        <dbReference type="ARBA" id="ARBA00006271"/>
    </source>
</evidence>
<name>G8BHW8_CANPC</name>
<dbReference type="CDD" id="cd03281">
    <property type="entry name" value="ABC_MSH5_euk"/>
    <property type="match status" value="1"/>
</dbReference>
<evidence type="ECO:0000313" key="10">
    <source>
        <dbReference type="EMBL" id="CCE44232.1"/>
    </source>
</evidence>
<dbReference type="SMART" id="SM00533">
    <property type="entry name" value="MUTSd"/>
    <property type="match status" value="1"/>
</dbReference>
<dbReference type="InterPro" id="IPR017261">
    <property type="entry name" value="DNA_mismatch_repair_MutS/MSH"/>
</dbReference>
<dbReference type="VEuPathDB" id="FungiDB:CPAR2_400330"/>
<dbReference type="eggNOG" id="KOG0221">
    <property type="taxonomic scope" value="Eukaryota"/>
</dbReference>
<dbReference type="SMART" id="SM00534">
    <property type="entry name" value="MUTSac"/>
    <property type="match status" value="1"/>
</dbReference>
<dbReference type="InterPro" id="IPR045076">
    <property type="entry name" value="MutS"/>
</dbReference>
<comment type="function">
    <text evidence="5">Component of the post-replicative DNA mismatch repair system (MMR). Heterodimerizes with MSH2 to form MutS beta, which binds to DNA mismatches thereby initiating DNA repair. MSH3 provides substrate-binding and substrate specificity to the complex. When bound, the MutS beta heterodimer bends the DNA helix and shields approximately 20 base pairs. Acts mainly to repair insertion-deletion loops (IDLs) from 2 to 13 nucleotides in size, but can also repair base-base and single insertion-deletion mismatches that occur during replication. After mismatch binding, forms a ternary complex with the MutL alpha heterodimer, which is thought to be responsible for directing the downstream MMR events, including strand discrimination, excision, and resynthesis. ATP binding and hydrolysis play a pivotal role in mismatch repair functions.</text>
</comment>
<dbReference type="PANTHER" id="PTHR11361:SF20">
    <property type="entry name" value="MUTS PROTEIN HOMOLOG 5"/>
    <property type="match status" value="1"/>
</dbReference>
<evidence type="ECO:0000313" key="9">
    <source>
        <dbReference type="CGD" id="CAL0000155869"/>
    </source>
</evidence>
<evidence type="ECO:0000259" key="8">
    <source>
        <dbReference type="SMART" id="SM00534"/>
    </source>
</evidence>
<feature type="domain" description="DNA mismatch repair protein MutS core" evidence="7">
    <location>
        <begin position="93"/>
        <end position="412"/>
    </location>
</feature>
<keyword evidence="12" id="KW-1185">Reference proteome</keyword>
<dbReference type="GO" id="GO:0030983">
    <property type="term" value="F:mismatched DNA binding"/>
    <property type="evidence" value="ECO:0007669"/>
    <property type="project" value="InterPro"/>
</dbReference>
<dbReference type="Pfam" id="PF00488">
    <property type="entry name" value="MutS_V"/>
    <property type="match status" value="1"/>
</dbReference>
<dbReference type="InterPro" id="IPR007696">
    <property type="entry name" value="DNA_mismatch_repair_MutS_core"/>
</dbReference>
<dbReference type="CGD" id="CAL0000155869">
    <property type="gene designation" value="CPAR2_400330"/>
</dbReference>
<dbReference type="PANTHER" id="PTHR11361">
    <property type="entry name" value="DNA MISMATCH REPAIR PROTEIN MUTS FAMILY MEMBER"/>
    <property type="match status" value="1"/>
</dbReference>
<dbReference type="GO" id="GO:0006298">
    <property type="term" value="P:mismatch repair"/>
    <property type="evidence" value="ECO:0007669"/>
    <property type="project" value="InterPro"/>
</dbReference>
<evidence type="ECO:0000256" key="6">
    <source>
        <dbReference type="ARBA" id="ARBA00025902"/>
    </source>
</evidence>